<sequence length="360" mass="42478">MKDFIREVLEKYFTSNDSVNIFQQSPLLRYIDLKNSAIYSNTKARRNLANLYAVYAILYFYVQDFFNQKEKYKSFDGYEYTKLFSLYRSLYGGEKLQNHALNSRVNGEFKNKIVGENGNDLIIVNNGKYLLHIQYLYVGNIDIAQIALEIIEEYIRLLQEKDSFLINHLGVIVCSTDIDYKRESIKDLLLGDCEARIFEIVAYAILKNHYKNQKIYIGSTPYDIKEMYLELYKTGRTNANDGGIDFVMRPLGRFFQVSEVNDYDKYLLDIDKVLHFPITFVIKTTDDKLKVWQDFNNYILYKSQGMRVVEERYRMAIEEIITINELVQWLKSLDDYSINLLVSDIDLYYKLELNLLGNIK</sequence>
<dbReference type="RefSeq" id="WP_034361013.1">
    <property type="nucleotide sequence ID" value="NZ_CAMRWY010000012.1"/>
</dbReference>
<evidence type="ECO:0000313" key="2">
    <source>
        <dbReference type="Proteomes" id="UP000029707"/>
    </source>
</evidence>
<dbReference type="AlphaFoldDB" id="A0A4V6I404"/>
<gene>
    <name evidence="1" type="ORF">LS65_004125</name>
</gene>
<proteinExistence type="predicted"/>
<evidence type="ECO:0000313" key="1">
    <source>
        <dbReference type="EMBL" id="TLE02023.1"/>
    </source>
</evidence>
<dbReference type="GO" id="GO:0004519">
    <property type="term" value="F:endonuclease activity"/>
    <property type="evidence" value="ECO:0007669"/>
    <property type="project" value="UniProtKB-KW"/>
</dbReference>
<dbReference type="STRING" id="425400.LS65_02410"/>
<accession>A0A4V6I404</accession>
<keyword evidence="1" id="KW-0255">Endonuclease</keyword>
<comment type="caution">
    <text evidence="1">The sequence shown here is derived from an EMBL/GenBank/DDBJ whole genome shotgun (WGS) entry which is preliminary data.</text>
</comment>
<keyword evidence="1" id="KW-0378">Hydrolase</keyword>
<protein>
    <submittedName>
        <fullName evidence="1">Restriction endonuclease</fullName>
    </submittedName>
</protein>
<dbReference type="Proteomes" id="UP000029707">
    <property type="component" value="Unassembled WGS sequence"/>
</dbReference>
<dbReference type="EMBL" id="JRMQ02000004">
    <property type="protein sequence ID" value="TLE02023.1"/>
    <property type="molecule type" value="Genomic_DNA"/>
</dbReference>
<reference evidence="1 2" key="1">
    <citation type="journal article" date="2014" name="Genome Announc.">
        <title>Draft genome sequences of eight enterohepatic helicobacter species isolated from both laboratory and wild rodents.</title>
        <authorList>
            <person name="Sheh A."/>
            <person name="Shen Z."/>
            <person name="Fox J.G."/>
        </authorList>
    </citation>
    <scope>NUCLEOTIDE SEQUENCE [LARGE SCALE GENOMIC DNA]</scope>
    <source>
        <strain evidence="1 2">MIT 01-6451</strain>
    </source>
</reference>
<keyword evidence="2" id="KW-1185">Reference proteome</keyword>
<name>A0A4V6I404_9HELI</name>
<dbReference type="OrthoDB" id="440231at2"/>
<keyword evidence="1" id="KW-0540">Nuclease</keyword>
<organism evidence="1 2">
    <name type="scientific">Helicobacter japonicus</name>
    <dbReference type="NCBI Taxonomy" id="425400"/>
    <lineage>
        <taxon>Bacteria</taxon>
        <taxon>Pseudomonadati</taxon>
        <taxon>Campylobacterota</taxon>
        <taxon>Epsilonproteobacteria</taxon>
        <taxon>Campylobacterales</taxon>
        <taxon>Helicobacteraceae</taxon>
        <taxon>Helicobacter</taxon>
    </lineage>
</organism>